<dbReference type="Pfam" id="PF05709">
    <property type="entry name" value="Sipho_tail"/>
    <property type="match status" value="1"/>
</dbReference>
<dbReference type="Proteomes" id="UP001526076">
    <property type="component" value="Unassembled WGS sequence"/>
</dbReference>
<dbReference type="InterPro" id="IPR008841">
    <property type="entry name" value="Siphovirus-type_tail_N"/>
</dbReference>
<sequence>MSKFTFKGVDLSPFLNILEIKRTIGNERILTTEDLVETGVDLQEVSYGAKIIKIKVALASRAMQSQMFVDTIEYPEIEDTNLNALREHVAMLLSAKKPYKLELPDEPNRFYFAIPKGDIELEGISDWYDQTTIDFFVPDGVAHTNVTKEFVFTKNSEGILEAEIDNQGSEEVSVNYRIKLKHESGYVGIVSQYGAMQFGKIEEADLVEEKKNVLLAANGKGDFKNWTDGTIFYENQNKKVVTTMSADSSFGGRLGLLPANFTNTANGAYFGAVKELKLSEQAKDWYIWARAWFETGLVSQTGAWCLSVVDSENKFIAGMAIEKSERARNKALVLFLMGDGAGGSRVVKSIEFSPTLWVKDNPYSLEGKDQNRNMFDLRKQGDKVTYFWYGGYHSFFESRIKDKQASKVQFFVGQYKGGNSTINQLVTHHYLNDFSFYKLNVPFWRDVPNRYPTGAELFIDATGEVNPEEKGRLYVNNLLAPDDEILGTDYFKVPPGKTKVQLLVSSFAEVESARAEIEEAWI</sequence>
<organism evidence="2 3">
    <name type="scientific">Streptococcus anginosus</name>
    <dbReference type="NCBI Taxonomy" id="1328"/>
    <lineage>
        <taxon>Bacteria</taxon>
        <taxon>Bacillati</taxon>
        <taxon>Bacillota</taxon>
        <taxon>Bacilli</taxon>
        <taxon>Lactobacillales</taxon>
        <taxon>Streptococcaceae</taxon>
        <taxon>Streptococcus</taxon>
        <taxon>Streptococcus anginosus group</taxon>
    </lineage>
</organism>
<evidence type="ECO:0000313" key="2">
    <source>
        <dbReference type="EMBL" id="MCW1042874.1"/>
    </source>
</evidence>
<dbReference type="InterPro" id="IPR006520">
    <property type="entry name" value="Dit_BPSPP_N"/>
</dbReference>
<accession>A0ABT3EBR0</accession>
<reference evidence="2 3" key="1">
    <citation type="submission" date="2022-10" db="EMBL/GenBank/DDBJ databases">
        <title>Comparative genomic study of S. anginosus.</title>
        <authorList>
            <person name="Prasad A."/>
            <person name="Ene A."/>
            <person name="Jablonska S."/>
            <person name="Du J."/>
            <person name="Wolfe A.J."/>
            <person name="Putonti C."/>
        </authorList>
    </citation>
    <scope>NUCLEOTIDE SEQUENCE [LARGE SCALE GENOMIC DNA]</scope>
    <source>
        <strain evidence="2 3">UMB9231</strain>
    </source>
</reference>
<feature type="domain" description="Siphovirus-type tail component RIFT-related" evidence="1">
    <location>
        <begin position="39"/>
        <end position="137"/>
    </location>
</feature>
<evidence type="ECO:0000259" key="1">
    <source>
        <dbReference type="Pfam" id="PF05709"/>
    </source>
</evidence>
<dbReference type="NCBIfam" id="TIGR01633">
    <property type="entry name" value="phi3626_gp14_N"/>
    <property type="match status" value="1"/>
</dbReference>
<dbReference type="RefSeq" id="WP_264350998.1">
    <property type="nucleotide sequence ID" value="NZ_JAPAHU010000025.1"/>
</dbReference>
<keyword evidence="3" id="KW-1185">Reference proteome</keyword>
<name>A0ABT3EBR0_STRAP</name>
<comment type="caution">
    <text evidence="2">The sequence shown here is derived from an EMBL/GenBank/DDBJ whole genome shotgun (WGS) entry which is preliminary data.</text>
</comment>
<evidence type="ECO:0000313" key="3">
    <source>
        <dbReference type="Proteomes" id="UP001526076"/>
    </source>
</evidence>
<dbReference type="EMBL" id="JAPAHU010000025">
    <property type="protein sequence ID" value="MCW1042874.1"/>
    <property type="molecule type" value="Genomic_DNA"/>
</dbReference>
<gene>
    <name evidence="2" type="ORF">OJ597_10775</name>
</gene>
<protein>
    <submittedName>
        <fullName evidence="2">Phage tail family protein</fullName>
    </submittedName>
</protein>
<proteinExistence type="predicted"/>
<dbReference type="Gene3D" id="2.40.30.200">
    <property type="match status" value="1"/>
</dbReference>